<keyword evidence="3" id="KW-0472">Membrane</keyword>
<feature type="transmembrane region" description="Helical" evidence="3">
    <location>
        <begin position="151"/>
        <end position="172"/>
    </location>
</feature>
<dbReference type="InterPro" id="IPR011701">
    <property type="entry name" value="MFS"/>
</dbReference>
<evidence type="ECO:0000256" key="1">
    <source>
        <dbReference type="ARBA" id="ARBA00004141"/>
    </source>
</evidence>
<dbReference type="AlphaFoldDB" id="A0A4P9Z7C2"/>
<reference evidence="5" key="1">
    <citation type="journal article" date="2018" name="Nat. Microbiol.">
        <title>Leveraging single-cell genomics to expand the fungal tree of life.</title>
        <authorList>
            <person name="Ahrendt S.R."/>
            <person name="Quandt C.A."/>
            <person name="Ciobanu D."/>
            <person name="Clum A."/>
            <person name="Salamov A."/>
            <person name="Andreopoulos B."/>
            <person name="Cheng J.F."/>
            <person name="Woyke T."/>
            <person name="Pelin A."/>
            <person name="Henrissat B."/>
            <person name="Reynolds N.K."/>
            <person name="Benny G.L."/>
            <person name="Smith M.E."/>
            <person name="James T.Y."/>
            <person name="Grigoriev I.V."/>
        </authorList>
    </citation>
    <scope>NUCLEOTIDE SEQUENCE [LARGE SCALE GENOMIC DNA]</scope>
    <source>
        <strain evidence="5">Benny S71-1</strain>
    </source>
</reference>
<dbReference type="GO" id="GO:0016020">
    <property type="term" value="C:membrane"/>
    <property type="evidence" value="ECO:0007669"/>
    <property type="project" value="UniProtKB-SubCell"/>
</dbReference>
<gene>
    <name evidence="4" type="ORF">SYNPS1DRAFT_26573</name>
</gene>
<dbReference type="InterPro" id="IPR036259">
    <property type="entry name" value="MFS_trans_sf"/>
</dbReference>
<feature type="transmembrane region" description="Helical" evidence="3">
    <location>
        <begin position="124"/>
        <end position="145"/>
    </location>
</feature>
<feature type="transmembrane region" description="Helical" evidence="3">
    <location>
        <begin position="311"/>
        <end position="329"/>
    </location>
</feature>
<evidence type="ECO:0000256" key="2">
    <source>
        <dbReference type="ARBA" id="ARBA00006727"/>
    </source>
</evidence>
<protein>
    <submittedName>
        <fullName evidence="4">Major facilitator superfamily domain-containing protein</fullName>
    </submittedName>
</protein>
<feature type="transmembrane region" description="Helical" evidence="3">
    <location>
        <begin position="282"/>
        <end position="299"/>
    </location>
</feature>
<dbReference type="Proteomes" id="UP000278143">
    <property type="component" value="Unassembled WGS sequence"/>
</dbReference>
<feature type="transmembrane region" description="Helical" evidence="3">
    <location>
        <begin position="217"/>
        <end position="236"/>
    </location>
</feature>
<sequence length="515" mass="55867">MSARTMPLPLSPTCAMPWLASSSGIPGNGGSNRGSTRTEEEIRRDRKILGCGFRRWMMLLAALLIQLTTGTIYAWSVFNQPVDGYIYGNIHEGRAALASSILICFSGVGSLAMGPLLDRRGPRLVLGVSAFCFALGQLVTALGIYVRQMGLVYVGYSVLGGYGIGGCYIVPVSMLQKWYPDRRGFASGFAVAGLGIGAIVCAEIAEPLLELCGVPLTFVAFAVLFSVLLSVAVYIVRTPPPDYAPLVGGHTHATAMGGTEAAMPTKIEYTIIDTLLSREYRLLYWLFIAGSAFCGRILFAWLSDTIGRKTTFVGVFAVQIACIALETVFLQHRSLWPYLVSNWAVTACFGGILSLTPPTLAELFGIENISTGFSILFVGWSMSGTLCGVTFTAIYNRLLDTKRYTASDPAVYAINYLWLLAICCTGMIALCFVRMTVHDRLFPPVPGQWLCMRVGARLLRISTCRGVELLSPEAQATEWKAYWRTQPVPPSGCVPASTVKQLAHSINRSDNMSDA</sequence>
<evidence type="ECO:0000313" key="5">
    <source>
        <dbReference type="Proteomes" id="UP000278143"/>
    </source>
</evidence>
<organism evidence="4 5">
    <name type="scientific">Syncephalis pseudoplumigaleata</name>
    <dbReference type="NCBI Taxonomy" id="1712513"/>
    <lineage>
        <taxon>Eukaryota</taxon>
        <taxon>Fungi</taxon>
        <taxon>Fungi incertae sedis</taxon>
        <taxon>Zoopagomycota</taxon>
        <taxon>Zoopagomycotina</taxon>
        <taxon>Zoopagomycetes</taxon>
        <taxon>Zoopagales</taxon>
        <taxon>Piptocephalidaceae</taxon>
        <taxon>Syncephalis</taxon>
    </lineage>
</organism>
<comment type="subcellular location">
    <subcellularLocation>
        <location evidence="1">Membrane</location>
        <topology evidence="1">Multi-pass membrane protein</topology>
    </subcellularLocation>
</comment>
<feature type="transmembrane region" description="Helical" evidence="3">
    <location>
        <begin position="56"/>
        <end position="75"/>
    </location>
</feature>
<dbReference type="PANTHER" id="PTHR11360">
    <property type="entry name" value="MONOCARBOXYLATE TRANSPORTER"/>
    <property type="match status" value="1"/>
</dbReference>
<feature type="transmembrane region" description="Helical" evidence="3">
    <location>
        <begin position="336"/>
        <end position="355"/>
    </location>
</feature>
<evidence type="ECO:0000313" key="4">
    <source>
        <dbReference type="EMBL" id="RKP27791.1"/>
    </source>
</evidence>
<name>A0A4P9Z7C2_9FUNG</name>
<dbReference type="Pfam" id="PF07690">
    <property type="entry name" value="MFS_1"/>
    <property type="match status" value="1"/>
</dbReference>
<feature type="transmembrane region" description="Helical" evidence="3">
    <location>
        <begin position="416"/>
        <end position="437"/>
    </location>
</feature>
<keyword evidence="3" id="KW-1133">Transmembrane helix</keyword>
<dbReference type="OrthoDB" id="410267at2759"/>
<dbReference type="Gene3D" id="1.20.1250.20">
    <property type="entry name" value="MFS general substrate transporter like domains"/>
    <property type="match status" value="2"/>
</dbReference>
<dbReference type="PANTHER" id="PTHR11360:SF317">
    <property type="entry name" value="MAJOR FACILITATOR SUPERFAMILY (MFS) PROFILE DOMAIN-CONTAINING PROTEIN-RELATED"/>
    <property type="match status" value="1"/>
</dbReference>
<dbReference type="EMBL" id="KZ989151">
    <property type="protein sequence ID" value="RKP27791.1"/>
    <property type="molecule type" value="Genomic_DNA"/>
</dbReference>
<evidence type="ECO:0000256" key="3">
    <source>
        <dbReference type="SAM" id="Phobius"/>
    </source>
</evidence>
<dbReference type="InterPro" id="IPR050327">
    <property type="entry name" value="Proton-linked_MCT"/>
</dbReference>
<proteinExistence type="inferred from homology"/>
<feature type="transmembrane region" description="Helical" evidence="3">
    <location>
        <begin position="375"/>
        <end position="395"/>
    </location>
</feature>
<feature type="transmembrane region" description="Helical" evidence="3">
    <location>
        <begin position="184"/>
        <end position="205"/>
    </location>
</feature>
<keyword evidence="5" id="KW-1185">Reference proteome</keyword>
<feature type="transmembrane region" description="Helical" evidence="3">
    <location>
        <begin position="95"/>
        <end position="117"/>
    </location>
</feature>
<dbReference type="GO" id="GO:0022857">
    <property type="term" value="F:transmembrane transporter activity"/>
    <property type="evidence" value="ECO:0007669"/>
    <property type="project" value="InterPro"/>
</dbReference>
<dbReference type="SUPFAM" id="SSF103473">
    <property type="entry name" value="MFS general substrate transporter"/>
    <property type="match status" value="1"/>
</dbReference>
<comment type="similarity">
    <text evidence="2">Belongs to the major facilitator superfamily. Monocarboxylate porter (TC 2.A.1.13) family.</text>
</comment>
<accession>A0A4P9Z7C2</accession>
<keyword evidence="3" id="KW-0812">Transmembrane</keyword>